<dbReference type="AlphaFoldDB" id="A0A6P2D9H3"/>
<name>A0A6P2D9H3_9BACT</name>
<evidence type="ECO:0000313" key="1">
    <source>
        <dbReference type="EMBL" id="VTR97829.1"/>
    </source>
</evidence>
<dbReference type="RefSeq" id="WP_162671380.1">
    <property type="nucleotide sequence ID" value="NZ_LR593886.1"/>
</dbReference>
<evidence type="ECO:0000313" key="2">
    <source>
        <dbReference type="Proteomes" id="UP000464178"/>
    </source>
</evidence>
<organism evidence="1 2">
    <name type="scientific">Gemmata massiliana</name>
    <dbReference type="NCBI Taxonomy" id="1210884"/>
    <lineage>
        <taxon>Bacteria</taxon>
        <taxon>Pseudomonadati</taxon>
        <taxon>Planctomycetota</taxon>
        <taxon>Planctomycetia</taxon>
        <taxon>Gemmatales</taxon>
        <taxon>Gemmataceae</taxon>
        <taxon>Gemmata</taxon>
    </lineage>
</organism>
<keyword evidence="2" id="KW-1185">Reference proteome</keyword>
<sequence length="69" mass="7810">MSATMTQAPGQEKKETTVKVTVKSWDSMGKKFLKPQEDVDARRVELKGAHRVLHLGKAGYRARTANHRF</sequence>
<dbReference type="Proteomes" id="UP000464178">
    <property type="component" value="Chromosome"/>
</dbReference>
<dbReference type="KEGG" id="gms:SOIL9_05210"/>
<reference evidence="1 2" key="1">
    <citation type="submission" date="2019-05" db="EMBL/GenBank/DDBJ databases">
        <authorList>
            <consortium name="Science for Life Laboratories"/>
        </authorList>
    </citation>
    <scope>NUCLEOTIDE SEQUENCE [LARGE SCALE GENOMIC DNA]</scope>
    <source>
        <strain evidence="1">Soil9</strain>
    </source>
</reference>
<accession>A0A6P2D9H3</accession>
<dbReference type="EMBL" id="LR593886">
    <property type="protein sequence ID" value="VTR97829.1"/>
    <property type="molecule type" value="Genomic_DNA"/>
</dbReference>
<proteinExistence type="predicted"/>
<protein>
    <submittedName>
        <fullName evidence="1">Uncharacterized protein</fullName>
    </submittedName>
</protein>
<gene>
    <name evidence="1" type="ORF">SOIL9_05210</name>
</gene>